<protein>
    <submittedName>
        <fullName evidence="2">Uncharacterized protein</fullName>
    </submittedName>
</protein>
<evidence type="ECO:0000313" key="3">
    <source>
        <dbReference type="Proteomes" id="UP000037923"/>
    </source>
</evidence>
<evidence type="ECO:0000313" key="2">
    <source>
        <dbReference type="EMBL" id="KPA84833.1"/>
    </source>
</evidence>
<feature type="region of interest" description="Disordered" evidence="1">
    <location>
        <begin position="291"/>
        <end position="345"/>
    </location>
</feature>
<feature type="compositionally biased region" description="Basic and acidic residues" evidence="1">
    <location>
        <begin position="1405"/>
        <end position="1416"/>
    </location>
</feature>
<feature type="compositionally biased region" description="Low complexity" evidence="1">
    <location>
        <begin position="304"/>
        <end position="318"/>
    </location>
</feature>
<feature type="region of interest" description="Disordered" evidence="1">
    <location>
        <begin position="1325"/>
        <end position="1556"/>
    </location>
</feature>
<dbReference type="OMA" id="TYFNMAQ"/>
<feature type="compositionally biased region" description="Basic and acidic residues" evidence="1">
    <location>
        <begin position="1448"/>
        <end position="1462"/>
    </location>
</feature>
<dbReference type="Proteomes" id="UP000037923">
    <property type="component" value="Unassembled WGS sequence"/>
</dbReference>
<keyword evidence="3" id="KW-1185">Reference proteome</keyword>
<feature type="compositionally biased region" description="Low complexity" evidence="1">
    <location>
        <begin position="882"/>
        <end position="897"/>
    </location>
</feature>
<feature type="region of interest" description="Disordered" evidence="1">
    <location>
        <begin position="1575"/>
        <end position="1916"/>
    </location>
</feature>
<dbReference type="SUPFAM" id="SSF48452">
    <property type="entry name" value="TPR-like"/>
    <property type="match status" value="1"/>
</dbReference>
<gene>
    <name evidence="2" type="ORF">ABB37_01305</name>
</gene>
<organism evidence="2 3">
    <name type="scientific">Leptomonas pyrrhocoris</name>
    <name type="common">Firebug parasite</name>
    <dbReference type="NCBI Taxonomy" id="157538"/>
    <lineage>
        <taxon>Eukaryota</taxon>
        <taxon>Discoba</taxon>
        <taxon>Euglenozoa</taxon>
        <taxon>Kinetoplastea</taxon>
        <taxon>Metakinetoplastina</taxon>
        <taxon>Trypanosomatida</taxon>
        <taxon>Trypanosomatidae</taxon>
        <taxon>Leishmaniinae</taxon>
        <taxon>Leptomonas</taxon>
    </lineage>
</organism>
<feature type="compositionally biased region" description="Polar residues" evidence="1">
    <location>
        <begin position="2436"/>
        <end position="2447"/>
    </location>
</feature>
<feature type="compositionally biased region" description="Low complexity" evidence="1">
    <location>
        <begin position="2300"/>
        <end position="2318"/>
    </location>
</feature>
<dbReference type="GeneID" id="26901600"/>
<feature type="compositionally biased region" description="Low complexity" evidence="1">
    <location>
        <begin position="1124"/>
        <end position="1133"/>
    </location>
</feature>
<feature type="compositionally biased region" description="Low complexity" evidence="1">
    <location>
        <begin position="1149"/>
        <end position="1161"/>
    </location>
</feature>
<proteinExistence type="predicted"/>
<reference evidence="2 3" key="1">
    <citation type="submission" date="2015-07" db="EMBL/GenBank/DDBJ databases">
        <title>High-quality genome of monoxenous trypanosomatid Leptomonas pyrrhocoris.</title>
        <authorList>
            <person name="Flegontov P."/>
            <person name="Butenko A."/>
            <person name="Firsov S."/>
            <person name="Vlcek C."/>
            <person name="Logacheva M.D."/>
            <person name="Field M."/>
            <person name="Filatov D."/>
            <person name="Flegontova O."/>
            <person name="Gerasimov E."/>
            <person name="Jackson A.P."/>
            <person name="Kelly S."/>
            <person name="Opperdoes F."/>
            <person name="O'Reilly A."/>
            <person name="Votypka J."/>
            <person name="Yurchenko V."/>
            <person name="Lukes J."/>
        </authorList>
    </citation>
    <scope>NUCLEOTIDE SEQUENCE [LARGE SCALE GENOMIC DNA]</scope>
    <source>
        <strain evidence="2">H10</strain>
    </source>
</reference>
<feature type="compositionally biased region" description="Acidic residues" evidence="1">
    <location>
        <begin position="1365"/>
        <end position="1376"/>
    </location>
</feature>
<feature type="region of interest" description="Disordered" evidence="1">
    <location>
        <begin position="739"/>
        <end position="775"/>
    </location>
</feature>
<feature type="region of interest" description="Disordered" evidence="1">
    <location>
        <begin position="945"/>
        <end position="1082"/>
    </location>
</feature>
<dbReference type="VEuPathDB" id="TriTrypDB:LpyrH10_02_2790"/>
<feature type="compositionally biased region" description="Low complexity" evidence="1">
    <location>
        <begin position="2407"/>
        <end position="2428"/>
    </location>
</feature>
<feature type="region of interest" description="Disordered" evidence="1">
    <location>
        <begin position="836"/>
        <end position="855"/>
    </location>
</feature>
<name>A0A0M9G8I0_LEPPY</name>
<feature type="compositionally biased region" description="Polar residues" evidence="1">
    <location>
        <begin position="757"/>
        <end position="770"/>
    </location>
</feature>
<feature type="compositionally biased region" description="Low complexity" evidence="1">
    <location>
        <begin position="1534"/>
        <end position="1556"/>
    </location>
</feature>
<feature type="region of interest" description="Disordered" evidence="1">
    <location>
        <begin position="1"/>
        <end position="89"/>
    </location>
</feature>
<feature type="region of interest" description="Disordered" evidence="1">
    <location>
        <begin position="870"/>
        <end position="925"/>
    </location>
</feature>
<feature type="region of interest" description="Disordered" evidence="1">
    <location>
        <begin position="1932"/>
        <end position="1971"/>
    </location>
</feature>
<dbReference type="RefSeq" id="XP_015663272.1">
    <property type="nucleotide sequence ID" value="XM_015797752.1"/>
</dbReference>
<feature type="compositionally biased region" description="Basic and acidic residues" evidence="1">
    <location>
        <begin position="1593"/>
        <end position="1640"/>
    </location>
</feature>
<feature type="compositionally biased region" description="Polar residues" evidence="1">
    <location>
        <begin position="1340"/>
        <end position="1349"/>
    </location>
</feature>
<feature type="region of interest" description="Disordered" evidence="1">
    <location>
        <begin position="216"/>
        <end position="270"/>
    </location>
</feature>
<feature type="region of interest" description="Disordered" evidence="1">
    <location>
        <begin position="1117"/>
        <end position="1161"/>
    </location>
</feature>
<feature type="region of interest" description="Disordered" evidence="1">
    <location>
        <begin position="2291"/>
        <end position="2355"/>
    </location>
</feature>
<feature type="compositionally biased region" description="Low complexity" evidence="1">
    <location>
        <begin position="962"/>
        <end position="976"/>
    </location>
</feature>
<feature type="compositionally biased region" description="Acidic residues" evidence="1">
    <location>
        <begin position="1237"/>
        <end position="1252"/>
    </location>
</feature>
<dbReference type="Gene3D" id="1.25.40.10">
    <property type="entry name" value="Tetratricopeptide repeat domain"/>
    <property type="match status" value="1"/>
</dbReference>
<feature type="compositionally biased region" description="Acidic residues" evidence="1">
    <location>
        <begin position="1519"/>
        <end position="1528"/>
    </location>
</feature>
<feature type="region of interest" description="Disordered" evidence="1">
    <location>
        <begin position="1206"/>
        <end position="1277"/>
    </location>
</feature>
<dbReference type="EMBL" id="LGTL01000002">
    <property type="protein sequence ID" value="KPA84833.1"/>
    <property type="molecule type" value="Genomic_DNA"/>
</dbReference>
<dbReference type="InterPro" id="IPR011990">
    <property type="entry name" value="TPR-like_helical_dom_sf"/>
</dbReference>
<feature type="region of interest" description="Disordered" evidence="1">
    <location>
        <begin position="2394"/>
        <end position="2462"/>
    </location>
</feature>
<feature type="compositionally biased region" description="Basic and acidic residues" evidence="1">
    <location>
        <begin position="1940"/>
        <end position="1953"/>
    </location>
</feature>
<evidence type="ECO:0000256" key="1">
    <source>
        <dbReference type="SAM" id="MobiDB-lite"/>
    </source>
</evidence>
<comment type="caution">
    <text evidence="2">The sequence shown here is derived from an EMBL/GenBank/DDBJ whole genome shotgun (WGS) entry which is preliminary data.</text>
</comment>
<sequence length="2505" mass="267490">MMDRTDEFDCDAPTKGSSPPHGEGGVSPPHNRDERGVPYRYDQPIRGTNRSPPRDTSARSQADALRSIAQEATPLSKTSETKRWMDGVPITPIPATQVTVHRAGQDTEWPRIGNLSSAASLLSAASSSSLTAPSVSAATRSKAVLLDNTSSSAPLHGPGGDVAALRFNLQALLQQAASGATPGESNDKKQRISLCSSNKSTVNAATDTAFALPLPLHSPHVSNPSSPDHFQRARSHNGSSAGLPPPSPTPRPSQSGGGSGADPSMHSAAVWPRFPPSLSLSRDAVSVDDNVRYQTPHKPPPRQASVSNASSGAVNSASREFRGKAVVRPAPSKQRSNPPRSPRMSDDRLVRAMAIGQPQGFNASLSNSKLPSGEHNRSRLREEVRQARTQQDFETQSEQLARRLDAKLELVFELMRRIMVLDAQLVVTQAVQDDIDVAGDFSQAPLHETGGEREQEVTEMDEYRDALVRQLEVGEDETVSCTLSYVELTNRHALQWMNEKQFSAALNLLKRADGLLRRNAGRVFRYLPDPVELRAALVSSTKNAAIPRWTESGGSRSGSISEEAMNGALNSGRLGSSNGLASGSNHKDQARSINVPYFSPSQEPARLKAAAAVEHNLGIYHFKMSEYASAASRFARAALLEEELHAPGIGITYFNMAQTQHELRDLPKALQYVELAEEAVERQVFAAKDAATQRRRQLAQDGAFTVADLAKDTPAAMETEAEVFLAGLSVSSVDVSRRKGTAAQSVKGHRFTDMRRSTSTGPARTTATSEPQRDAARERELLQLWVRWREGVCFMSCVKQSHAEWLDEMGQYRASSQQYEQAHSWLVSVPNRAPEEQRRAQKLKEHATKTKRKWRREEVELELYRRPVNRGHVGSDARATMSSHTCPTPTHHTSSKPQQAPQQQRRDSGRPHASPAGAHNWRGTPTQLHSTVVTSVLPPAVEVLGARGERPPPCSSPHSPPRRFSAASAAVPTNAAGPRCTRPNSANAALYSAYMPPPSPPSSSRRSSAGGEPVRGGKGATGAAPYSAHHPPLRPPTQHGRPEWNSSTHVPAPPPERRPTSRLTSGANRRWSAGTESAARRSPDCVATVISVRAMDNEFDTVVAAASATDTRRAVQPLPEEMPHQVQWPAQQQQRRERPPQRRVSGGPADSAASTAAAVSSHQESVMRSLLFDADAEEVTTPPVRSLTLQLSQDGAPLEIEMDENEAGGDDAASSAEGAEDDDEEQSSFAGVGEKNDGDEEAADNDNDDGDEVSTTSSSSEAAAALAEASHPTPRPCGDLTWCVTVLQAFLRSCVTAKHLEEAGFITEAARAAAAAVDDYSAHSNPTEAMAATRRPDASVGQNGASDHSGNAEDASQEVRRTEPEAEADGEEEEEEGKGGNARATCNSAEVAASQGAPVDDADADDIRSAHEERPDCAPPERGQESHILSQALPPRPDFRADMASNVHHREEGELADPRAAEESADASSRRNTGPVLKQHVSSVTNLADCSPLVPKDSGNASSLDRRSFLSAEALAESGNDEDEDDDDGRTNTALSGSSSSSDQRGSATSSASSVNSPIAEHEVFAAAAAALPVVEAPAEEEPTKPPSAGVPEHVEDTSKDLEDAADRHRLREVMSEKKEEVSQHDNNTEREEATPRCEDATSANAAREEEEQETSQHSSQTAAQRDEDILHGEATAMGNGASGREPRGRGDAPQTDAGLNDEHEKNFHSNPHNNAANGDKASAVDDGVASPSDNSEEDAHQELQTLPSEVKTDAEAVPGKADLAEREEETETHGQPERLSSLNNVDAAPPTTDPHQRQPRSFNRALSDDIPAAVHLPTSSSFSPCSSAEVVENKSGRSKLPNPHLSADREIPDEDGGDHLTDNNHLSSASRGHHGHDATSLVEVPPTPTVEGFEDPLRTEDSAAAQRSVEPRKKRHSFCNEEMVFRVASARNGDSGSHASRDFAHLDGKGQHDAQNGNTTGDEDAQTEEVLKTPQNVRRPAATTTPLRVHIFVFAPPRVATSATSDMTPLTVSARSENNEPSISRDATAAAPAAGSAEVATLAASPAVLPNVTFSPAVEEADGSRSLVHLSPTLTTGSLDAQLSFTESYYCEVSPEVECMGRRNGSSISTTTQISQLRASLWRSLHERGEVKVGDGLFHSLRSPLRQITGPLASAHVMVAAAGPRAGVSVASTTASAAAVAVATDPPVAIASAVEVTADAPLDSNDDKTEELLSFQQLLISNHGIDIGDADAPPLRAPARPFIKTSPAAPVKEADVLPACATAKAAGENAAHAAAPTVVTAEVAVMQKTDAAEGRKAESTQSSRSTSSSPTSGVVGEEGPEKEEAVQFPEKNDVPSLPSSKRHSSDHNGANSALVEREDRVYKLDCAEDAVAPHMRCAAILESDANTERNAFARQDEDESQHAQEAAPTPTADSAALPLPTLSPLSPGEEEKNAPNKTARSPSPTRALSLGDGNASAVDEMGTSEAERLYLREQILREESATLIQQAWRRCTAVRHPRRSYTVW</sequence>
<accession>A0A0M9G8I0</accession>
<dbReference type="OrthoDB" id="267378at2759"/>
<feature type="compositionally biased region" description="Basic and acidic residues" evidence="1">
    <location>
        <begin position="2323"/>
        <end position="2334"/>
    </location>
</feature>
<feature type="compositionally biased region" description="Low complexity" evidence="1">
    <location>
        <begin position="1254"/>
        <end position="1270"/>
    </location>
</feature>
<feature type="compositionally biased region" description="Basic and acidic residues" evidence="1">
    <location>
        <begin position="836"/>
        <end position="848"/>
    </location>
</feature>